<evidence type="ECO:0000256" key="4">
    <source>
        <dbReference type="ARBA" id="ARBA00022630"/>
    </source>
</evidence>
<evidence type="ECO:0000256" key="6">
    <source>
        <dbReference type="ARBA" id="ARBA00022723"/>
    </source>
</evidence>
<keyword evidence="4 11" id="KW-0285">Flavoprotein</keyword>
<dbReference type="InterPro" id="IPR003374">
    <property type="entry name" value="ApbE-like_sf"/>
</dbReference>
<feature type="binding site" evidence="12">
    <location>
        <position position="161"/>
    </location>
    <ligand>
        <name>Mg(2+)</name>
        <dbReference type="ChEBI" id="CHEBI:18420"/>
    </ligand>
</feature>
<feature type="binding site" evidence="12">
    <location>
        <position position="278"/>
    </location>
    <ligand>
        <name>Mg(2+)</name>
        <dbReference type="ChEBI" id="CHEBI:18420"/>
    </ligand>
</feature>
<gene>
    <name evidence="13" type="ORF">XW81_01060</name>
</gene>
<keyword evidence="14" id="KW-1185">Reference proteome</keyword>
<dbReference type="Pfam" id="PF02424">
    <property type="entry name" value="ApbE"/>
    <property type="match status" value="1"/>
</dbReference>
<evidence type="ECO:0000256" key="8">
    <source>
        <dbReference type="ARBA" id="ARBA00022842"/>
    </source>
</evidence>
<evidence type="ECO:0000256" key="7">
    <source>
        <dbReference type="ARBA" id="ARBA00022827"/>
    </source>
</evidence>
<dbReference type="GO" id="GO:0016740">
    <property type="term" value="F:transferase activity"/>
    <property type="evidence" value="ECO:0007669"/>
    <property type="project" value="UniProtKB-UniRule"/>
</dbReference>
<dbReference type="EMBL" id="CP011299">
    <property type="protein sequence ID" value="ANF17303.1"/>
    <property type="molecule type" value="Genomic_DNA"/>
</dbReference>
<evidence type="ECO:0000256" key="12">
    <source>
        <dbReference type="PIRSR" id="PIRSR006268-2"/>
    </source>
</evidence>
<keyword evidence="6 11" id="KW-0479">Metal-binding</keyword>
<organism evidence="13 14">
    <name type="scientific">Buchnera aphidicola subsp. Schlechtendalia chinensis</name>
    <dbReference type="NCBI Taxonomy" id="118110"/>
    <lineage>
        <taxon>Bacteria</taxon>
        <taxon>Pseudomonadati</taxon>
        <taxon>Pseudomonadota</taxon>
        <taxon>Gammaproteobacteria</taxon>
        <taxon>Enterobacterales</taxon>
        <taxon>Erwiniaceae</taxon>
        <taxon>Buchnera</taxon>
    </lineage>
</organism>
<comment type="cofactor">
    <cofactor evidence="12">
        <name>Mg(2+)</name>
        <dbReference type="ChEBI" id="CHEBI:18420"/>
    </cofactor>
    <cofactor evidence="12">
        <name>Mn(2+)</name>
        <dbReference type="ChEBI" id="CHEBI:29035"/>
    </cofactor>
    <text evidence="12">Magnesium. Can also use manganese.</text>
</comment>
<evidence type="ECO:0000256" key="1">
    <source>
        <dbReference type="ARBA" id="ARBA00008282"/>
    </source>
</evidence>
<keyword evidence="7 11" id="KW-0274">FAD</keyword>
<proteinExistence type="inferred from homology"/>
<feature type="binding site" evidence="12">
    <location>
        <position position="274"/>
    </location>
    <ligand>
        <name>Mg(2+)</name>
        <dbReference type="ChEBI" id="CHEBI:18420"/>
    </ligand>
</feature>
<dbReference type="Proteomes" id="UP000077654">
    <property type="component" value="Chromosome"/>
</dbReference>
<evidence type="ECO:0000256" key="9">
    <source>
        <dbReference type="ARBA" id="ARBA00031306"/>
    </source>
</evidence>
<accession>A0A172WEA0</accession>
<dbReference type="GO" id="GO:0046872">
    <property type="term" value="F:metal ion binding"/>
    <property type="evidence" value="ECO:0007669"/>
    <property type="project" value="UniProtKB-UniRule"/>
</dbReference>
<keyword evidence="5 11" id="KW-0808">Transferase</keyword>
<dbReference type="AlphaFoldDB" id="A0A172WEA0"/>
<evidence type="ECO:0000256" key="11">
    <source>
        <dbReference type="PIRNR" id="PIRNR006268"/>
    </source>
</evidence>
<dbReference type="PANTHER" id="PTHR30040:SF2">
    <property type="entry name" value="FAD:PROTEIN FMN TRANSFERASE"/>
    <property type="match status" value="1"/>
</dbReference>
<evidence type="ECO:0000256" key="5">
    <source>
        <dbReference type="ARBA" id="ARBA00022679"/>
    </source>
</evidence>
<dbReference type="PIRSF" id="PIRSF006268">
    <property type="entry name" value="ApbE"/>
    <property type="match status" value="1"/>
</dbReference>
<evidence type="ECO:0000313" key="14">
    <source>
        <dbReference type="Proteomes" id="UP000077654"/>
    </source>
</evidence>
<dbReference type="SUPFAM" id="SSF143631">
    <property type="entry name" value="ApbE-like"/>
    <property type="match status" value="1"/>
</dbReference>
<dbReference type="PATRIC" id="fig|118110.3.peg.215"/>
<evidence type="ECO:0000256" key="3">
    <source>
        <dbReference type="ARBA" id="ARBA00016337"/>
    </source>
</evidence>
<protein>
    <recommendedName>
        <fullName evidence="3 11">FAD:protein FMN transferase</fullName>
        <ecNumber evidence="2 11">2.7.1.180</ecNumber>
    </recommendedName>
    <alternativeName>
        <fullName evidence="9 11">Flavin transferase</fullName>
    </alternativeName>
</protein>
<dbReference type="Gene3D" id="3.10.520.10">
    <property type="entry name" value="ApbE-like domains"/>
    <property type="match status" value="1"/>
</dbReference>
<evidence type="ECO:0000256" key="2">
    <source>
        <dbReference type="ARBA" id="ARBA00011955"/>
    </source>
</evidence>
<keyword evidence="8 11" id="KW-0460">Magnesium</keyword>
<reference evidence="13 14" key="1">
    <citation type="submission" date="2015-04" db="EMBL/GenBank/DDBJ databases">
        <title>Buchnera aphidicola assembly.</title>
        <authorList>
            <person name="Zhang Y."/>
        </authorList>
    </citation>
    <scope>NUCLEOTIDE SEQUENCE [LARGE SCALE GENOMIC DNA]</scope>
    <source>
        <strain evidence="13 14">SC</strain>
    </source>
</reference>
<comment type="similarity">
    <text evidence="1 11">Belongs to the ApbE family.</text>
</comment>
<sequence>MNKYKKEENEPIYIFGKIIGTTWKINFINKNINKKILIEDIKKQLENDNQELSFWEKNSIISKFNNRKSTYPQKISKNLAKIILTALLIGKKTSNALDITIGTLVNIWGFGPQTPPTNIPNPQIIKNALSLTNLKYLKVTKKNKQYYLQKNKKNIIVDLSTLGEGFIADHLGELLQKKGIKNYTIAVGGAIITHTKNYIDKPKIIAIQKPTDKEIKAFITVKLYNHAISTSGTYRNYYYLKKKIVHLINPNTGNPINHNLVSVSVIAKSALEADAWDTGLMILGFDQAKKIAIKEKLAVCLIKEEKLNLFTWISPQFHIFLKKIF</sequence>
<comment type="catalytic activity">
    <reaction evidence="10 11">
        <text>L-threonyl-[protein] + FAD = FMN-L-threonyl-[protein] + AMP + H(+)</text>
        <dbReference type="Rhea" id="RHEA:36847"/>
        <dbReference type="Rhea" id="RHEA-COMP:11060"/>
        <dbReference type="Rhea" id="RHEA-COMP:11061"/>
        <dbReference type="ChEBI" id="CHEBI:15378"/>
        <dbReference type="ChEBI" id="CHEBI:30013"/>
        <dbReference type="ChEBI" id="CHEBI:57692"/>
        <dbReference type="ChEBI" id="CHEBI:74257"/>
        <dbReference type="ChEBI" id="CHEBI:456215"/>
        <dbReference type="EC" id="2.7.1.180"/>
    </reaction>
</comment>
<dbReference type="STRING" id="118110.XW81_01060"/>
<evidence type="ECO:0000313" key="13">
    <source>
        <dbReference type="EMBL" id="ANF17303.1"/>
    </source>
</evidence>
<dbReference type="InterPro" id="IPR024932">
    <property type="entry name" value="ApbE"/>
</dbReference>
<name>A0A172WEA0_BUCSC</name>
<dbReference type="EC" id="2.7.1.180" evidence="2 11"/>
<dbReference type="PANTHER" id="PTHR30040">
    <property type="entry name" value="THIAMINE BIOSYNTHESIS LIPOPROTEIN APBE"/>
    <property type="match status" value="1"/>
</dbReference>
<evidence type="ECO:0000256" key="10">
    <source>
        <dbReference type="ARBA" id="ARBA00048540"/>
    </source>
</evidence>